<sequence length="88" mass="9803">MLKGPQRERVSEPSPNGNVAINDRFCFTDGEFRVSCIPLKAFAGGKKKKEQNRRGSDRTTHSHAELTIISKVKILGQPRSPLTLPNED</sequence>
<organism evidence="2 3">
    <name type="scientific">Caerostris extrusa</name>
    <name type="common">Bark spider</name>
    <name type="synonym">Caerostris bankana</name>
    <dbReference type="NCBI Taxonomy" id="172846"/>
    <lineage>
        <taxon>Eukaryota</taxon>
        <taxon>Metazoa</taxon>
        <taxon>Ecdysozoa</taxon>
        <taxon>Arthropoda</taxon>
        <taxon>Chelicerata</taxon>
        <taxon>Arachnida</taxon>
        <taxon>Araneae</taxon>
        <taxon>Araneomorphae</taxon>
        <taxon>Entelegynae</taxon>
        <taxon>Araneoidea</taxon>
        <taxon>Araneidae</taxon>
        <taxon>Caerostris</taxon>
    </lineage>
</organism>
<comment type="caution">
    <text evidence="2">The sequence shown here is derived from an EMBL/GenBank/DDBJ whole genome shotgun (WGS) entry which is preliminary data.</text>
</comment>
<feature type="compositionally biased region" description="Basic and acidic residues" evidence="1">
    <location>
        <begin position="1"/>
        <end position="11"/>
    </location>
</feature>
<keyword evidence="3" id="KW-1185">Reference proteome</keyword>
<feature type="region of interest" description="Disordered" evidence="1">
    <location>
        <begin position="1"/>
        <end position="20"/>
    </location>
</feature>
<dbReference type="EMBL" id="BPLR01001149">
    <property type="protein sequence ID" value="GIZ00397.1"/>
    <property type="molecule type" value="Genomic_DNA"/>
</dbReference>
<evidence type="ECO:0000313" key="2">
    <source>
        <dbReference type="EMBL" id="GIZ00397.1"/>
    </source>
</evidence>
<feature type="compositionally biased region" description="Basic and acidic residues" evidence="1">
    <location>
        <begin position="52"/>
        <end position="64"/>
    </location>
</feature>
<feature type="region of interest" description="Disordered" evidence="1">
    <location>
        <begin position="44"/>
        <end position="64"/>
    </location>
</feature>
<evidence type="ECO:0000313" key="3">
    <source>
        <dbReference type="Proteomes" id="UP001054945"/>
    </source>
</evidence>
<dbReference type="AlphaFoldDB" id="A0AAV4Y2L6"/>
<proteinExistence type="predicted"/>
<dbReference type="Proteomes" id="UP001054945">
    <property type="component" value="Unassembled WGS sequence"/>
</dbReference>
<gene>
    <name evidence="2" type="ORF">CEXT_744671</name>
</gene>
<accession>A0AAV4Y2L6</accession>
<reference evidence="2 3" key="1">
    <citation type="submission" date="2021-06" db="EMBL/GenBank/DDBJ databases">
        <title>Caerostris extrusa draft genome.</title>
        <authorList>
            <person name="Kono N."/>
            <person name="Arakawa K."/>
        </authorList>
    </citation>
    <scope>NUCLEOTIDE SEQUENCE [LARGE SCALE GENOMIC DNA]</scope>
</reference>
<evidence type="ECO:0000256" key="1">
    <source>
        <dbReference type="SAM" id="MobiDB-lite"/>
    </source>
</evidence>
<protein>
    <submittedName>
        <fullName evidence="2">Uncharacterized protein</fullName>
    </submittedName>
</protein>
<name>A0AAV4Y2L6_CAEEX</name>